<protein>
    <submittedName>
        <fullName evidence="9">ABC transporter permease subunit</fullName>
    </submittedName>
</protein>
<name>A0ABS9MNR1_9BURK</name>
<comment type="similarity">
    <text evidence="7">Belongs to the binding-protein-dependent transport system permease family.</text>
</comment>
<dbReference type="SUPFAM" id="SSF161098">
    <property type="entry name" value="MetI-like"/>
    <property type="match status" value="1"/>
</dbReference>
<comment type="subcellular location">
    <subcellularLocation>
        <location evidence="1 7">Cell membrane</location>
        <topology evidence="1 7">Multi-pass membrane protein</topology>
    </subcellularLocation>
</comment>
<evidence type="ECO:0000256" key="7">
    <source>
        <dbReference type="RuleBase" id="RU363032"/>
    </source>
</evidence>
<dbReference type="InterPro" id="IPR000515">
    <property type="entry name" value="MetI-like"/>
</dbReference>
<dbReference type="EMBL" id="JAKNCT010000001">
    <property type="protein sequence ID" value="MCG5029974.1"/>
    <property type="molecule type" value="Genomic_DNA"/>
</dbReference>
<evidence type="ECO:0000256" key="6">
    <source>
        <dbReference type="ARBA" id="ARBA00023136"/>
    </source>
</evidence>
<keyword evidence="4 7" id="KW-0812">Transmembrane</keyword>
<feature type="transmembrane region" description="Helical" evidence="7">
    <location>
        <begin position="206"/>
        <end position="225"/>
    </location>
</feature>
<keyword evidence="2 7" id="KW-0813">Transport</keyword>
<organism evidence="9 10">
    <name type="scientific">Mesosutterella porci</name>
    <dbReference type="NCBI Taxonomy" id="2915351"/>
    <lineage>
        <taxon>Bacteria</taxon>
        <taxon>Pseudomonadati</taxon>
        <taxon>Pseudomonadota</taxon>
        <taxon>Betaproteobacteria</taxon>
        <taxon>Burkholderiales</taxon>
        <taxon>Sutterellaceae</taxon>
        <taxon>Mesosutterella</taxon>
    </lineage>
</organism>
<evidence type="ECO:0000259" key="8">
    <source>
        <dbReference type="PROSITE" id="PS50928"/>
    </source>
</evidence>
<evidence type="ECO:0000256" key="1">
    <source>
        <dbReference type="ARBA" id="ARBA00004651"/>
    </source>
</evidence>
<evidence type="ECO:0000256" key="2">
    <source>
        <dbReference type="ARBA" id="ARBA00022448"/>
    </source>
</evidence>
<keyword evidence="5 7" id="KW-1133">Transmembrane helix</keyword>
<feature type="transmembrane region" description="Helical" evidence="7">
    <location>
        <begin position="56"/>
        <end position="78"/>
    </location>
</feature>
<keyword evidence="3" id="KW-1003">Cell membrane</keyword>
<feature type="transmembrane region" description="Helical" evidence="7">
    <location>
        <begin position="146"/>
        <end position="165"/>
    </location>
</feature>
<feature type="transmembrane region" description="Helical" evidence="7">
    <location>
        <begin position="98"/>
        <end position="117"/>
    </location>
</feature>
<dbReference type="PROSITE" id="PS50928">
    <property type="entry name" value="ABC_TM1"/>
    <property type="match status" value="1"/>
</dbReference>
<evidence type="ECO:0000256" key="4">
    <source>
        <dbReference type="ARBA" id="ARBA00022692"/>
    </source>
</evidence>
<dbReference type="PANTHER" id="PTHR30183:SF3">
    <property type="entry name" value="MOLYBDENUM TRANSPORT SYSTEM PERMEASE PROTEIN MODB"/>
    <property type="match status" value="1"/>
</dbReference>
<keyword evidence="6 7" id="KW-0472">Membrane</keyword>
<keyword evidence="10" id="KW-1185">Reference proteome</keyword>
<dbReference type="PANTHER" id="PTHR30183">
    <property type="entry name" value="MOLYBDENUM TRANSPORT SYSTEM PERMEASE PROTEIN MODB"/>
    <property type="match status" value="1"/>
</dbReference>
<comment type="caution">
    <text evidence="9">The sequence shown here is derived from an EMBL/GenBank/DDBJ whole genome shotgun (WGS) entry which is preliminary data.</text>
</comment>
<evidence type="ECO:0000256" key="5">
    <source>
        <dbReference type="ARBA" id="ARBA00022989"/>
    </source>
</evidence>
<proteinExistence type="inferred from homology"/>
<sequence length="234" mass="24962">MADSLQMLELLRESDLVFPMALTLRACAASLALFLAVGLPLAWYCARRDGPLPRCLMFVSTLPLVFPPIALGYLLLLLLGRNGPLGGPLYSFFGLRLVFSPLGVYLAAFIAGLPLVLRPLKVALESPSLRNLEACALTCGVRPLKVFFLVTLPLIRSSLAASLLLGTARASGEVGITMMLGGNIEQKTSTLSLEIFNAVGRGDFDAATALCLVLGVMALAIYALLELVRGRQTI</sequence>
<dbReference type="Pfam" id="PF00528">
    <property type="entry name" value="BPD_transp_1"/>
    <property type="match status" value="1"/>
</dbReference>
<dbReference type="Proteomes" id="UP001297600">
    <property type="component" value="Unassembled WGS sequence"/>
</dbReference>
<dbReference type="RefSeq" id="WP_237977630.1">
    <property type="nucleotide sequence ID" value="NZ_JAKNCT010000001.1"/>
</dbReference>
<feature type="domain" description="ABC transmembrane type-1" evidence="8">
    <location>
        <begin position="20"/>
        <end position="225"/>
    </location>
</feature>
<evidence type="ECO:0000313" key="10">
    <source>
        <dbReference type="Proteomes" id="UP001297600"/>
    </source>
</evidence>
<dbReference type="CDD" id="cd06261">
    <property type="entry name" value="TM_PBP2"/>
    <property type="match status" value="1"/>
</dbReference>
<dbReference type="InterPro" id="IPR035906">
    <property type="entry name" value="MetI-like_sf"/>
</dbReference>
<gene>
    <name evidence="9" type="ORF">MAF45_00695</name>
</gene>
<reference evidence="9 10" key="1">
    <citation type="submission" date="2022-02" db="EMBL/GenBank/DDBJ databases">
        <title>Mesosutterella porci, a novel member of the family Sutterellaceae from pig feces.</title>
        <authorList>
            <person name="Wylensek D."/>
            <person name="Clavel T."/>
        </authorList>
    </citation>
    <scope>NUCLEOTIDE SEQUENCE [LARGE SCALE GENOMIC DNA]</scope>
    <source>
        <strain evidence="10">oilRF-744-wt-GAM-9</strain>
    </source>
</reference>
<evidence type="ECO:0000256" key="3">
    <source>
        <dbReference type="ARBA" id="ARBA00022475"/>
    </source>
</evidence>
<dbReference type="Gene3D" id="1.10.3720.10">
    <property type="entry name" value="MetI-like"/>
    <property type="match status" value="1"/>
</dbReference>
<feature type="transmembrane region" description="Helical" evidence="7">
    <location>
        <begin position="20"/>
        <end position="44"/>
    </location>
</feature>
<evidence type="ECO:0000313" key="9">
    <source>
        <dbReference type="EMBL" id="MCG5029974.1"/>
    </source>
</evidence>
<accession>A0ABS9MNR1</accession>